<feature type="region of interest" description="Disordered" evidence="1">
    <location>
        <begin position="370"/>
        <end position="443"/>
    </location>
</feature>
<dbReference type="eggNOG" id="ENOG502R7HJ">
    <property type="taxonomic scope" value="Eukaryota"/>
</dbReference>
<comment type="caution">
    <text evidence="2">The sequence shown here is derived from an EMBL/GenBank/DDBJ whole genome shotgun (WGS) entry which is preliminary data.</text>
</comment>
<keyword evidence="3" id="KW-1185">Reference proteome</keyword>
<dbReference type="EMBL" id="ANIZ01003904">
    <property type="protein sequence ID" value="ETI30551.1"/>
    <property type="molecule type" value="Genomic_DNA"/>
</dbReference>
<protein>
    <submittedName>
        <fullName evidence="2">Uncharacterized protein</fullName>
    </submittedName>
</protein>
<evidence type="ECO:0000313" key="3">
    <source>
        <dbReference type="Proteomes" id="UP000018721"/>
    </source>
</evidence>
<organism evidence="2 3">
    <name type="scientific">Phytophthora nicotianae P1569</name>
    <dbReference type="NCBI Taxonomy" id="1317065"/>
    <lineage>
        <taxon>Eukaryota</taxon>
        <taxon>Sar</taxon>
        <taxon>Stramenopiles</taxon>
        <taxon>Oomycota</taxon>
        <taxon>Peronosporomycetes</taxon>
        <taxon>Peronosporales</taxon>
        <taxon>Peronosporaceae</taxon>
        <taxon>Phytophthora</taxon>
    </lineage>
</organism>
<feature type="compositionally biased region" description="Basic residues" evidence="1">
    <location>
        <begin position="335"/>
        <end position="345"/>
    </location>
</feature>
<proteinExistence type="predicted"/>
<feature type="region of interest" description="Disordered" evidence="1">
    <location>
        <begin position="320"/>
        <end position="349"/>
    </location>
</feature>
<accession>V9DV86</accession>
<evidence type="ECO:0000313" key="2">
    <source>
        <dbReference type="EMBL" id="ETI30551.1"/>
    </source>
</evidence>
<dbReference type="Proteomes" id="UP000018721">
    <property type="component" value="Unassembled WGS sequence"/>
</dbReference>
<dbReference type="HOGENOM" id="CLU_046074_0_0_1"/>
<name>V9DV86_PHYNI</name>
<evidence type="ECO:0000256" key="1">
    <source>
        <dbReference type="SAM" id="MobiDB-lite"/>
    </source>
</evidence>
<feature type="compositionally biased region" description="Pro residues" evidence="1">
    <location>
        <begin position="376"/>
        <end position="387"/>
    </location>
</feature>
<dbReference type="AlphaFoldDB" id="V9DV86"/>
<gene>
    <name evidence="2" type="ORF">F443_22327</name>
</gene>
<feature type="compositionally biased region" description="Basic and acidic residues" evidence="1">
    <location>
        <begin position="426"/>
        <end position="436"/>
    </location>
</feature>
<reference evidence="2 3" key="1">
    <citation type="submission" date="2013-11" db="EMBL/GenBank/DDBJ databases">
        <title>The Genome Sequence of Phytophthora parasitica P1569.</title>
        <authorList>
            <consortium name="The Broad Institute Genomics Platform"/>
            <person name="Russ C."/>
            <person name="Tyler B."/>
            <person name="Panabieres F."/>
            <person name="Shan W."/>
            <person name="Tripathy S."/>
            <person name="Grunwald N."/>
            <person name="Machado M."/>
            <person name="Johnson C.S."/>
            <person name="Arredondo F."/>
            <person name="Hong C."/>
            <person name="Coffey M."/>
            <person name="Young S.K."/>
            <person name="Zeng Q."/>
            <person name="Gargeya S."/>
            <person name="Fitzgerald M."/>
            <person name="Abouelleil A."/>
            <person name="Alvarado L."/>
            <person name="Chapman S.B."/>
            <person name="Gainer-Dewar J."/>
            <person name="Goldberg J."/>
            <person name="Griggs A."/>
            <person name="Gujja S."/>
            <person name="Hansen M."/>
            <person name="Howarth C."/>
            <person name="Imamovic A."/>
            <person name="Ireland A."/>
            <person name="Larimer J."/>
            <person name="McCowan C."/>
            <person name="Murphy C."/>
            <person name="Pearson M."/>
            <person name="Poon T.W."/>
            <person name="Priest M."/>
            <person name="Roberts A."/>
            <person name="Saif S."/>
            <person name="Shea T."/>
            <person name="Sykes S."/>
            <person name="Wortman J."/>
            <person name="Nusbaum C."/>
            <person name="Birren B."/>
        </authorList>
    </citation>
    <scope>NUCLEOTIDE SEQUENCE [LARGE SCALE GENOMIC DNA]</scope>
    <source>
        <strain evidence="2 3">P1569</strain>
    </source>
</reference>
<dbReference type="OrthoDB" id="113102at2759"/>
<sequence>MVKPSQHVTAMLSYSGDKSKFSTWKDKVKGHLVALSDALVVNELQQNRRKPVGRYENHLRGKPVLEALRDGATDKELIDHSLQEAFINQQSSYIKDLFNLTLPSGFADERLMQQPVHEIWSAVEKRYGLNTASGVVELVQRFEAIAASDFKSIAHLFQQLKAARDQVNRNSADALEIGLISQQLTLIKILAVLPGHLWGSGISFSKDEFTLDKVESKLCAIFGSKSKAQIMALGSGAPVNHVEAKAAKPGKLSGTALGKRKARPDPERDMHYNVGVRSCYYCGGVHNDISGGPHFKNACAKRKHDLQLNVKRRDIWSYPRKEKKARADHGPVQKMKGKGKGKFKTKGRESEIVPTEACLPTNVAVDACNAELPPADDAPPSPSPSASPPSGMQLPLTPGGDQAMFDAQESDEPMDSMFNVGVNGGRVDDAQGKEEAALPGEQQAAAEISLQKMRLEDTDAVSD</sequence>